<feature type="region of interest" description="Disordered" evidence="1">
    <location>
        <begin position="68"/>
        <end position="93"/>
    </location>
</feature>
<dbReference type="EMBL" id="MPUH01000241">
    <property type="protein sequence ID" value="OMJ85313.1"/>
    <property type="molecule type" value="Genomic_DNA"/>
</dbReference>
<accession>A0A1R2C8H8</accession>
<proteinExistence type="predicted"/>
<sequence>MLDDSEESSESDEETIKTPKGPYDYSSSEDEYYNRTKISICSNTPSDLDSLQQLLHKKEEIIQQITSLSIKSQDDADDPLDSFMNENNEELREENLKSLEEKLKEINKRIDSLQKACSISQSLNAVYIPDPSQIRSGNKKRKIKEPEDDDKNENKDEKDLNFDWVPPEDKTGSNCKSLNKNYGY</sequence>
<name>A0A1R2C8H8_9CILI</name>
<evidence type="ECO:0000256" key="1">
    <source>
        <dbReference type="SAM" id="MobiDB-lite"/>
    </source>
</evidence>
<feature type="compositionally biased region" description="Acidic residues" evidence="1">
    <location>
        <begin position="1"/>
        <end position="13"/>
    </location>
</feature>
<feature type="region of interest" description="Disordered" evidence="1">
    <location>
        <begin position="1"/>
        <end position="29"/>
    </location>
</feature>
<feature type="region of interest" description="Disordered" evidence="1">
    <location>
        <begin position="129"/>
        <end position="184"/>
    </location>
</feature>
<reference evidence="2 3" key="1">
    <citation type="submission" date="2016-11" db="EMBL/GenBank/DDBJ databases">
        <title>The macronuclear genome of Stentor coeruleus: a giant cell with tiny introns.</title>
        <authorList>
            <person name="Slabodnick M."/>
            <person name="Ruby J.G."/>
            <person name="Reiff S.B."/>
            <person name="Swart E.C."/>
            <person name="Gosai S."/>
            <person name="Prabakaran S."/>
            <person name="Witkowska E."/>
            <person name="Larue G.E."/>
            <person name="Fisher S."/>
            <person name="Freeman R.M."/>
            <person name="Gunawardena J."/>
            <person name="Chu W."/>
            <person name="Stover N.A."/>
            <person name="Gregory B.D."/>
            <person name="Nowacki M."/>
            <person name="Derisi J."/>
            <person name="Roy S.W."/>
            <person name="Marshall W.F."/>
            <person name="Sood P."/>
        </authorList>
    </citation>
    <scope>NUCLEOTIDE SEQUENCE [LARGE SCALE GENOMIC DNA]</scope>
    <source>
        <strain evidence="2">WM001</strain>
    </source>
</reference>
<evidence type="ECO:0000313" key="3">
    <source>
        <dbReference type="Proteomes" id="UP000187209"/>
    </source>
</evidence>
<dbReference type="Proteomes" id="UP000187209">
    <property type="component" value="Unassembled WGS sequence"/>
</dbReference>
<gene>
    <name evidence="2" type="ORF">SteCoe_13409</name>
</gene>
<dbReference type="AlphaFoldDB" id="A0A1R2C8H8"/>
<feature type="compositionally biased region" description="Polar residues" evidence="1">
    <location>
        <begin position="172"/>
        <end position="184"/>
    </location>
</feature>
<keyword evidence="3" id="KW-1185">Reference proteome</keyword>
<feature type="compositionally biased region" description="Basic and acidic residues" evidence="1">
    <location>
        <begin position="152"/>
        <end position="171"/>
    </location>
</feature>
<organism evidence="2 3">
    <name type="scientific">Stentor coeruleus</name>
    <dbReference type="NCBI Taxonomy" id="5963"/>
    <lineage>
        <taxon>Eukaryota</taxon>
        <taxon>Sar</taxon>
        <taxon>Alveolata</taxon>
        <taxon>Ciliophora</taxon>
        <taxon>Postciliodesmatophora</taxon>
        <taxon>Heterotrichea</taxon>
        <taxon>Heterotrichida</taxon>
        <taxon>Stentoridae</taxon>
        <taxon>Stentor</taxon>
    </lineage>
</organism>
<protein>
    <submittedName>
        <fullName evidence="2">Uncharacterized protein</fullName>
    </submittedName>
</protein>
<comment type="caution">
    <text evidence="2">The sequence shown here is derived from an EMBL/GenBank/DDBJ whole genome shotgun (WGS) entry which is preliminary data.</text>
</comment>
<evidence type="ECO:0000313" key="2">
    <source>
        <dbReference type="EMBL" id="OMJ85313.1"/>
    </source>
</evidence>